<gene>
    <name evidence="5" type="primary">ydfH_2</name>
    <name evidence="5" type="ORF">AW10_01235</name>
</gene>
<dbReference type="SMART" id="SM00345">
    <property type="entry name" value="HTH_GNTR"/>
    <property type="match status" value="1"/>
</dbReference>
<dbReference type="InterPro" id="IPR036390">
    <property type="entry name" value="WH_DNA-bd_sf"/>
</dbReference>
<dbReference type="PATRIC" id="fig|1454003.3.peg.1273"/>
<name>A0A011P0Q8_9PROT</name>
<dbReference type="SUPFAM" id="SSF46785">
    <property type="entry name" value="Winged helix' DNA-binding domain"/>
    <property type="match status" value="1"/>
</dbReference>
<keyword evidence="1" id="KW-0805">Transcription regulation</keyword>
<proteinExistence type="predicted"/>
<dbReference type="Gene3D" id="1.20.120.530">
    <property type="entry name" value="GntR ligand-binding domain-like"/>
    <property type="match status" value="1"/>
</dbReference>
<dbReference type="PROSITE" id="PS50949">
    <property type="entry name" value="HTH_GNTR"/>
    <property type="match status" value="1"/>
</dbReference>
<dbReference type="InterPro" id="IPR008920">
    <property type="entry name" value="TF_FadR/GntR_C"/>
</dbReference>
<keyword evidence="2" id="KW-0238">DNA-binding</keyword>
<evidence type="ECO:0000313" key="5">
    <source>
        <dbReference type="EMBL" id="EXI81221.1"/>
    </source>
</evidence>
<sequence>MSQQKKRLMDPSQIAQTALYQEVAERLRQRIFAHQLPPGARIDEQALAIDYGISRTPLREALKVLAAEGLVTLRPRRGCFVTEISEQDLDDIFPLMAMLEGRCALEATTRAKPEDLTRLDALHEELQRFASSNEIERFFEVNQAFHYEIQEMSGNRRLRQVIQDLRKVLKLTRLFSLGLDGRLQQSLAEHASILAAIKAGDAEGAQVAMHDHILAGRAALARIHAVQELTT</sequence>
<evidence type="ECO:0000256" key="2">
    <source>
        <dbReference type="ARBA" id="ARBA00023125"/>
    </source>
</evidence>
<dbReference type="PANTHER" id="PTHR43537">
    <property type="entry name" value="TRANSCRIPTIONAL REGULATOR, GNTR FAMILY"/>
    <property type="match status" value="1"/>
</dbReference>
<evidence type="ECO:0000259" key="4">
    <source>
        <dbReference type="PROSITE" id="PS50949"/>
    </source>
</evidence>
<dbReference type="Proteomes" id="UP000021816">
    <property type="component" value="Unassembled WGS sequence"/>
</dbReference>
<dbReference type="PANTHER" id="PTHR43537:SF50">
    <property type="entry name" value="TRANSCRIPTIONAL REGULATORY PROTEIN"/>
    <property type="match status" value="1"/>
</dbReference>
<dbReference type="STRING" id="1454003.AW10_01235"/>
<comment type="caution">
    <text evidence="5">The sequence shown here is derived from an EMBL/GenBank/DDBJ whole genome shotgun (WGS) entry which is preliminary data.</text>
</comment>
<dbReference type="SMART" id="SM00895">
    <property type="entry name" value="FCD"/>
    <property type="match status" value="1"/>
</dbReference>
<reference evidence="5 6" key="1">
    <citation type="submission" date="2014-02" db="EMBL/GenBank/DDBJ databases">
        <title>Expanding our view of genomic diversity in Candidatus Accumulibacter clades.</title>
        <authorList>
            <person name="Skennerton C.T."/>
            <person name="Barr J.J."/>
            <person name="Slater F.R."/>
            <person name="Bond P.L."/>
            <person name="Tyson G.W."/>
        </authorList>
    </citation>
    <scope>NUCLEOTIDE SEQUENCE [LARGE SCALE GENOMIC DNA]</scope>
    <source>
        <strain evidence="6">BA-92</strain>
    </source>
</reference>
<protein>
    <submittedName>
        <fullName evidence="5">Putative HTH-type transcriptional regulator YdfH</fullName>
    </submittedName>
</protein>
<evidence type="ECO:0000256" key="1">
    <source>
        <dbReference type="ARBA" id="ARBA00023015"/>
    </source>
</evidence>
<dbReference type="GO" id="GO:0003677">
    <property type="term" value="F:DNA binding"/>
    <property type="evidence" value="ECO:0007669"/>
    <property type="project" value="UniProtKB-KW"/>
</dbReference>
<dbReference type="Pfam" id="PF07729">
    <property type="entry name" value="FCD"/>
    <property type="match status" value="1"/>
</dbReference>
<dbReference type="SUPFAM" id="SSF48008">
    <property type="entry name" value="GntR ligand-binding domain-like"/>
    <property type="match status" value="1"/>
</dbReference>
<dbReference type="PRINTS" id="PR00035">
    <property type="entry name" value="HTHGNTR"/>
</dbReference>
<dbReference type="AlphaFoldDB" id="A0A011P0Q8"/>
<dbReference type="CDD" id="cd07377">
    <property type="entry name" value="WHTH_GntR"/>
    <property type="match status" value="1"/>
</dbReference>
<accession>A0A011P0Q8</accession>
<dbReference type="Pfam" id="PF00392">
    <property type="entry name" value="GntR"/>
    <property type="match status" value="1"/>
</dbReference>
<dbReference type="InterPro" id="IPR036388">
    <property type="entry name" value="WH-like_DNA-bd_sf"/>
</dbReference>
<dbReference type="GO" id="GO:0003700">
    <property type="term" value="F:DNA-binding transcription factor activity"/>
    <property type="evidence" value="ECO:0007669"/>
    <property type="project" value="InterPro"/>
</dbReference>
<dbReference type="Gene3D" id="1.10.10.10">
    <property type="entry name" value="Winged helix-like DNA-binding domain superfamily/Winged helix DNA-binding domain"/>
    <property type="match status" value="1"/>
</dbReference>
<evidence type="ECO:0000256" key="3">
    <source>
        <dbReference type="ARBA" id="ARBA00023163"/>
    </source>
</evidence>
<dbReference type="InterPro" id="IPR011711">
    <property type="entry name" value="GntR_C"/>
</dbReference>
<evidence type="ECO:0000313" key="6">
    <source>
        <dbReference type="Proteomes" id="UP000021816"/>
    </source>
</evidence>
<organism evidence="5 6">
    <name type="scientific">Candidatus Accumulibacter appositus</name>
    <dbReference type="NCBI Taxonomy" id="1454003"/>
    <lineage>
        <taxon>Bacteria</taxon>
        <taxon>Pseudomonadati</taxon>
        <taxon>Pseudomonadota</taxon>
        <taxon>Betaproteobacteria</taxon>
        <taxon>Candidatus Accumulibacter</taxon>
    </lineage>
</organism>
<keyword evidence="3" id="KW-0804">Transcription</keyword>
<dbReference type="InterPro" id="IPR000524">
    <property type="entry name" value="Tscrpt_reg_HTH_GntR"/>
</dbReference>
<feature type="domain" description="HTH gntR-type" evidence="4">
    <location>
        <begin position="17"/>
        <end position="84"/>
    </location>
</feature>
<dbReference type="EMBL" id="JEMX01000025">
    <property type="protein sequence ID" value="EXI81221.1"/>
    <property type="molecule type" value="Genomic_DNA"/>
</dbReference>